<dbReference type="eggNOG" id="COG0517">
    <property type="taxonomic scope" value="Bacteria"/>
</dbReference>
<dbReference type="InterPro" id="IPR027417">
    <property type="entry name" value="P-loop_NTPase"/>
</dbReference>
<dbReference type="GO" id="GO:0016887">
    <property type="term" value="F:ATP hydrolysis activity"/>
    <property type="evidence" value="ECO:0007669"/>
    <property type="project" value="UniProtKB-UniRule"/>
</dbReference>
<evidence type="ECO:0000256" key="8">
    <source>
        <dbReference type="RuleBase" id="RU369116"/>
    </source>
</evidence>
<comment type="catalytic activity">
    <reaction evidence="8">
        <text>a quaternary ammonium(out) + ATP + H2O = a quaternary ammonium(in) + ADP + phosphate + H(+)</text>
        <dbReference type="Rhea" id="RHEA:11036"/>
        <dbReference type="ChEBI" id="CHEBI:15377"/>
        <dbReference type="ChEBI" id="CHEBI:15378"/>
        <dbReference type="ChEBI" id="CHEBI:30616"/>
        <dbReference type="ChEBI" id="CHEBI:35267"/>
        <dbReference type="ChEBI" id="CHEBI:43474"/>
        <dbReference type="ChEBI" id="CHEBI:456216"/>
    </reaction>
</comment>
<dbReference type="OrthoDB" id="9780431at2"/>
<dbReference type="PROSITE" id="PS00211">
    <property type="entry name" value="ABC_TRANSPORTER_1"/>
    <property type="match status" value="1"/>
</dbReference>
<evidence type="ECO:0000259" key="10">
    <source>
        <dbReference type="PROSITE" id="PS51371"/>
    </source>
</evidence>
<dbReference type="Pfam" id="PF00571">
    <property type="entry name" value="CBS"/>
    <property type="match status" value="1"/>
</dbReference>
<protein>
    <recommendedName>
        <fullName evidence="8">Quaternary amine transport ATP-binding protein</fullName>
        <ecNumber evidence="8">7.6.2.9</ecNumber>
    </recommendedName>
</protein>
<dbReference type="GO" id="GO:0005524">
    <property type="term" value="F:ATP binding"/>
    <property type="evidence" value="ECO:0007669"/>
    <property type="project" value="UniProtKB-UniRule"/>
</dbReference>
<dbReference type="GO" id="GO:0015418">
    <property type="term" value="F:ABC-type quaternary ammonium compound transporting activity"/>
    <property type="evidence" value="ECO:0007669"/>
    <property type="project" value="UniProtKB-EC"/>
</dbReference>
<evidence type="ECO:0000256" key="5">
    <source>
        <dbReference type="ARBA" id="ARBA00022840"/>
    </source>
</evidence>
<dbReference type="InterPro" id="IPR000644">
    <property type="entry name" value="CBS_dom"/>
</dbReference>
<dbReference type="SUPFAM" id="SSF52540">
    <property type="entry name" value="P-loop containing nucleoside triphosphate hydrolases"/>
    <property type="match status" value="1"/>
</dbReference>
<comment type="similarity">
    <text evidence="1 8">Belongs to the ABC transporter superfamily.</text>
</comment>
<dbReference type="FunFam" id="3.40.50.300:FF:000425">
    <property type="entry name" value="Probable ABC transporter, ATP-binding subunit"/>
    <property type="match status" value="1"/>
</dbReference>
<keyword evidence="8" id="KW-0997">Cell inner membrane</keyword>
<dbReference type="NCBIfam" id="TIGR01186">
    <property type="entry name" value="proV"/>
    <property type="match status" value="1"/>
</dbReference>
<dbReference type="Proteomes" id="UP000000719">
    <property type="component" value="Chromosome"/>
</dbReference>
<keyword evidence="8" id="KW-0472">Membrane</keyword>
<evidence type="ECO:0000256" key="4">
    <source>
        <dbReference type="ARBA" id="ARBA00022741"/>
    </source>
</evidence>
<dbReference type="EMBL" id="CP001098">
    <property type="protein sequence ID" value="ACL70593.1"/>
    <property type="molecule type" value="Genomic_DNA"/>
</dbReference>
<dbReference type="SMART" id="SM00382">
    <property type="entry name" value="AAA"/>
    <property type="match status" value="1"/>
</dbReference>
<evidence type="ECO:0000256" key="2">
    <source>
        <dbReference type="ARBA" id="ARBA00022448"/>
    </source>
</evidence>
<proteinExistence type="inferred from homology"/>
<keyword evidence="4 8" id="KW-0547">Nucleotide-binding</keyword>
<evidence type="ECO:0000313" key="11">
    <source>
        <dbReference type="EMBL" id="ACL70593.1"/>
    </source>
</evidence>
<dbReference type="PANTHER" id="PTHR43117">
    <property type="entry name" value="OSMOPROTECTANT IMPORT ATP-BINDING PROTEIN OSMV"/>
    <property type="match status" value="1"/>
</dbReference>
<dbReference type="RefSeq" id="WP_015923563.1">
    <property type="nucleotide sequence ID" value="NC_011899.1"/>
</dbReference>
<dbReference type="eggNOG" id="COG1125">
    <property type="taxonomic scope" value="Bacteria"/>
</dbReference>
<evidence type="ECO:0000256" key="1">
    <source>
        <dbReference type="ARBA" id="ARBA00005417"/>
    </source>
</evidence>
<name>B8CZ74_HALOH</name>
<dbReference type="STRING" id="373903.Hore_18440"/>
<feature type="domain" description="ABC transporter" evidence="9">
    <location>
        <begin position="2"/>
        <end position="238"/>
    </location>
</feature>
<dbReference type="PROSITE" id="PS50893">
    <property type="entry name" value="ABC_TRANSPORTER_2"/>
    <property type="match status" value="1"/>
</dbReference>
<dbReference type="SUPFAM" id="SSF54631">
    <property type="entry name" value="CBS-domain pair"/>
    <property type="match status" value="1"/>
</dbReference>
<feature type="domain" description="CBS" evidence="10">
    <location>
        <begin position="313"/>
        <end position="372"/>
    </location>
</feature>
<dbReference type="InterPro" id="IPR003439">
    <property type="entry name" value="ABC_transporter-like_ATP-bd"/>
</dbReference>
<dbReference type="GO" id="GO:0005886">
    <property type="term" value="C:plasma membrane"/>
    <property type="evidence" value="ECO:0007669"/>
    <property type="project" value="UniProtKB-SubCell"/>
</dbReference>
<dbReference type="GO" id="GO:0031460">
    <property type="term" value="P:glycine betaine transport"/>
    <property type="evidence" value="ECO:0007669"/>
    <property type="project" value="InterPro"/>
</dbReference>
<dbReference type="Gene3D" id="3.10.580.10">
    <property type="entry name" value="CBS-domain"/>
    <property type="match status" value="1"/>
</dbReference>
<organism evidence="11 12">
    <name type="scientific">Halothermothrix orenii (strain H 168 / OCM 544 / DSM 9562)</name>
    <dbReference type="NCBI Taxonomy" id="373903"/>
    <lineage>
        <taxon>Bacteria</taxon>
        <taxon>Bacillati</taxon>
        <taxon>Bacillota</taxon>
        <taxon>Clostridia</taxon>
        <taxon>Halanaerobiales</taxon>
        <taxon>Halothermotrichaceae</taxon>
        <taxon>Halothermothrix</taxon>
    </lineage>
</organism>
<dbReference type="CDD" id="cd02205">
    <property type="entry name" value="CBS_pair_SF"/>
    <property type="match status" value="1"/>
</dbReference>
<reference evidence="11 12" key="1">
    <citation type="journal article" date="2009" name="PLoS ONE">
        <title>Genome analysis of the anaerobic thermohalophilic bacterium Halothermothrix orenii.</title>
        <authorList>
            <person name="Mavromatis K."/>
            <person name="Ivanova N."/>
            <person name="Anderson I."/>
            <person name="Lykidis A."/>
            <person name="Hooper S.D."/>
            <person name="Sun H."/>
            <person name="Kunin V."/>
            <person name="Lapidus A."/>
            <person name="Hugenholtz P."/>
            <person name="Patel B."/>
            <person name="Kyrpides N.C."/>
        </authorList>
    </citation>
    <scope>NUCLEOTIDE SEQUENCE [LARGE SCALE GENOMIC DNA]</scope>
    <source>
        <strain evidence="12">H 168 / OCM 544 / DSM 9562</strain>
    </source>
</reference>
<dbReference type="AlphaFoldDB" id="B8CZ74"/>
<dbReference type="SMART" id="SM00116">
    <property type="entry name" value="CBS"/>
    <property type="match status" value="2"/>
</dbReference>
<dbReference type="InterPro" id="IPR017871">
    <property type="entry name" value="ABC_transporter-like_CS"/>
</dbReference>
<dbReference type="HOGENOM" id="CLU_000604_2_2_9"/>
<dbReference type="Gene3D" id="3.40.50.300">
    <property type="entry name" value="P-loop containing nucleotide triphosphate hydrolases"/>
    <property type="match status" value="1"/>
</dbReference>
<dbReference type="GO" id="GO:0006865">
    <property type="term" value="P:amino acid transport"/>
    <property type="evidence" value="ECO:0007669"/>
    <property type="project" value="UniProtKB-UniRule"/>
</dbReference>
<evidence type="ECO:0000313" key="12">
    <source>
        <dbReference type="Proteomes" id="UP000000719"/>
    </source>
</evidence>
<dbReference type="Pfam" id="PF00005">
    <property type="entry name" value="ABC_tran"/>
    <property type="match status" value="1"/>
</dbReference>
<keyword evidence="2 8" id="KW-0813">Transport</keyword>
<evidence type="ECO:0000256" key="6">
    <source>
        <dbReference type="ARBA" id="ARBA00023122"/>
    </source>
</evidence>
<dbReference type="EC" id="7.6.2.9" evidence="8"/>
<evidence type="ECO:0000256" key="7">
    <source>
        <dbReference type="PROSITE-ProRule" id="PRU00703"/>
    </source>
</evidence>
<comment type="subcellular location">
    <subcellularLocation>
        <location evidence="8">Cell inner membrane</location>
        <topology evidence="8">Peripheral membrane protein</topology>
    </subcellularLocation>
</comment>
<keyword evidence="8" id="KW-1003">Cell membrane</keyword>
<keyword evidence="5 8" id="KW-0067">ATP-binding</keyword>
<gene>
    <name evidence="11" type="ordered locus">Hore_18440</name>
</gene>
<accession>B8CZ74</accession>
<dbReference type="InterPro" id="IPR046342">
    <property type="entry name" value="CBS_dom_sf"/>
</dbReference>
<dbReference type="CDD" id="cd03295">
    <property type="entry name" value="ABC_OpuCA_Osmoprotection"/>
    <property type="match status" value="1"/>
</dbReference>
<dbReference type="PROSITE" id="PS51371">
    <property type="entry name" value="CBS"/>
    <property type="match status" value="1"/>
</dbReference>
<evidence type="ECO:0000256" key="3">
    <source>
        <dbReference type="ARBA" id="ARBA00022737"/>
    </source>
</evidence>
<dbReference type="InterPro" id="IPR005892">
    <property type="entry name" value="Gly-betaine_transp_ATP-bd"/>
</dbReference>
<dbReference type="KEGG" id="hor:Hore_18440"/>
<sequence>MIRLEGISKVYPNMDRPAVKELNLHIEEGEICILVGPSGCGKTTTLKIINRLIEPSSGKIYINGKDAMKEDPNELRQNIGYVIQQIGLFPHMTVYENIATVPRLRDWDEGRIRKRVDELLEMVELDPEENRYKYPMELSGGQRQRVGVARAMAIDPPIMLMDEPFGAVDPITRTQLQNEFLKLQRKIKKTIVFVTHDIDEAIKMGDKIAIMNQGELVQFDTPANILFNPGNEFVEDFVGSDRGLKVLNLIHVDKIMNTGVPTVESVSRAEDVLKEINNLDQDYIMVTGEDEHLAGYISSNRLKKHQDSDWYKFLKPTPVVEIEATLKDALAKMIENDVAVVPVVNDERELVGTVTLKDIRSYVSNSYQENDLVSVNI</sequence>
<keyword evidence="6 7" id="KW-0129">CBS domain</keyword>
<keyword evidence="3" id="KW-0677">Repeat</keyword>
<evidence type="ECO:0000259" key="9">
    <source>
        <dbReference type="PROSITE" id="PS50893"/>
    </source>
</evidence>
<comment type="subunit">
    <text evidence="8">The complex is probably composed of two ATP-binding proteins, two transmembrane proteins and a solute-binding protein.</text>
</comment>
<dbReference type="PANTHER" id="PTHR43117:SF4">
    <property type="entry name" value="OSMOPROTECTANT IMPORT ATP-BINDING PROTEIN OSMV"/>
    <property type="match status" value="1"/>
</dbReference>
<keyword evidence="12" id="KW-1185">Reference proteome</keyword>
<dbReference type="InterPro" id="IPR003593">
    <property type="entry name" value="AAA+_ATPase"/>
</dbReference>